<proteinExistence type="predicted"/>
<dbReference type="EMBL" id="LBOZ01000004">
    <property type="protein sequence ID" value="KKP47494.1"/>
    <property type="molecule type" value="Genomic_DNA"/>
</dbReference>
<name>A0A0F9ZT93_9BACT</name>
<dbReference type="AlphaFoldDB" id="A0A0F9ZT93"/>
<gene>
    <name evidence="1" type="ORF">UR38_C0004G0037</name>
</gene>
<evidence type="ECO:0000313" key="2">
    <source>
        <dbReference type="Proteomes" id="UP000033995"/>
    </source>
</evidence>
<accession>A0A0F9ZT93</accession>
<dbReference type="Proteomes" id="UP000033995">
    <property type="component" value="Unassembled WGS sequence"/>
</dbReference>
<reference evidence="1 2" key="1">
    <citation type="journal article" date="2015" name="Nature">
        <title>rRNA introns, odd ribosomes, and small enigmatic genomes across a large radiation of phyla.</title>
        <authorList>
            <person name="Brown C.T."/>
            <person name="Hug L.A."/>
            <person name="Thomas B.C."/>
            <person name="Sharon I."/>
            <person name="Castelle C.J."/>
            <person name="Singh A."/>
            <person name="Wilkins M.J."/>
            <person name="Williams K.H."/>
            <person name="Banfield J.F."/>
        </authorList>
    </citation>
    <scope>NUCLEOTIDE SEQUENCE [LARGE SCALE GENOMIC DNA]</scope>
</reference>
<organism evidence="1 2">
    <name type="scientific">Candidatus Woesebacteria bacterium GW2011_GWA2_33_28</name>
    <dbReference type="NCBI Taxonomy" id="1618561"/>
    <lineage>
        <taxon>Bacteria</taxon>
        <taxon>Candidatus Woeseibacteriota</taxon>
    </lineage>
</organism>
<protein>
    <submittedName>
        <fullName evidence="1">Uncharacterized protein</fullName>
    </submittedName>
</protein>
<sequence length="102" mass="11957">MSDLNRLSLDNIRHTTYTLNMIRTQVYIPDDKYNELQLMTAMGHGTFSELFREGIDEVIKKKRAKQPKDFDALKDFAGILKGGPKDLSKNMDYYLYDEPYQK</sequence>
<comment type="caution">
    <text evidence="1">The sequence shown here is derived from an EMBL/GenBank/DDBJ whole genome shotgun (WGS) entry which is preliminary data.</text>
</comment>
<evidence type="ECO:0000313" key="1">
    <source>
        <dbReference type="EMBL" id="KKP47494.1"/>
    </source>
</evidence>